<dbReference type="Proteomes" id="UP000008068">
    <property type="component" value="Unassembled WGS sequence"/>
</dbReference>
<dbReference type="GO" id="GO:0006511">
    <property type="term" value="P:ubiquitin-dependent protein catabolic process"/>
    <property type="evidence" value="ECO:0007669"/>
    <property type="project" value="InterPro"/>
</dbReference>
<dbReference type="HOGENOM" id="CLU_2017208_0_0_1"/>
<comment type="similarity">
    <text evidence="1">Belongs to the SKP1 family.</text>
</comment>
<dbReference type="InterPro" id="IPR016072">
    <property type="entry name" value="Skp1_comp_dimer"/>
</dbReference>
<dbReference type="InterPro" id="IPR036296">
    <property type="entry name" value="SKP1-like_dim_sf"/>
</dbReference>
<dbReference type="InterPro" id="IPR011333">
    <property type="entry name" value="SKP1/BTB/POZ_sf"/>
</dbReference>
<evidence type="ECO:0000313" key="4">
    <source>
        <dbReference type="EMBL" id="EGT39139.1"/>
    </source>
</evidence>
<protein>
    <recommendedName>
        <fullName evidence="1">Skp1-related protein</fullName>
    </recommendedName>
</protein>
<evidence type="ECO:0000259" key="3">
    <source>
        <dbReference type="Pfam" id="PF01466"/>
    </source>
</evidence>
<dbReference type="EMBL" id="GL379804">
    <property type="protein sequence ID" value="EGT39139.1"/>
    <property type="molecule type" value="Genomic_DNA"/>
</dbReference>
<dbReference type="AlphaFoldDB" id="G0MNM8"/>
<sequence>MNLGTIDAPTLRGLIEYYEHFKDDQFDPANQEIPELTDFEQQFFQKALSTGLLTGMVNASYELGLMRLMNIACKFIARQASGKSPEEMRQFFQIPPDSDDDEDDEDDDNMRGFLGQLKLSDDK</sequence>
<evidence type="ECO:0000256" key="1">
    <source>
        <dbReference type="PIRNR" id="PIRNR028729"/>
    </source>
</evidence>
<keyword evidence="1" id="KW-0833">Ubl conjugation pathway</keyword>
<dbReference type="eggNOG" id="KOG1724">
    <property type="taxonomic scope" value="Eukaryota"/>
</dbReference>
<reference evidence="5" key="1">
    <citation type="submission" date="2011-07" db="EMBL/GenBank/DDBJ databases">
        <authorList>
            <consortium name="Caenorhabditis brenneri Sequencing and Analysis Consortium"/>
            <person name="Wilson R.K."/>
        </authorList>
    </citation>
    <scope>NUCLEOTIDE SEQUENCE [LARGE SCALE GENOMIC DNA]</scope>
    <source>
        <strain evidence="5">PB2801</strain>
    </source>
</reference>
<name>G0MNM8_CAEBE</name>
<feature type="compositionally biased region" description="Acidic residues" evidence="2">
    <location>
        <begin position="97"/>
        <end position="108"/>
    </location>
</feature>
<comment type="function">
    <text evidence="1">Probable essential component of SCF (SKP1-CUL1-F-box protein) E3 ubiquitin-protein ligase complexes, which mediate the ubiquitination and subsequent proteasomal degradation of target proteins. Regulates cell proliferation during embryonic and larval development.</text>
</comment>
<dbReference type="STRING" id="135651.G0MNM8"/>
<keyword evidence="5" id="KW-1185">Reference proteome</keyword>
<dbReference type="PIRSF" id="PIRSF028729">
    <property type="entry name" value="E3_ubiquit_lig_SCF_Skp"/>
    <property type="match status" value="1"/>
</dbReference>
<dbReference type="Gene3D" id="3.30.710.10">
    <property type="entry name" value="Potassium Channel Kv1.1, Chain A"/>
    <property type="match status" value="1"/>
</dbReference>
<accession>G0MNM8</accession>
<evidence type="ECO:0000256" key="2">
    <source>
        <dbReference type="SAM" id="MobiDB-lite"/>
    </source>
</evidence>
<gene>
    <name evidence="4" type="ORF">CAEBREN_03931</name>
</gene>
<dbReference type="SUPFAM" id="SSF81382">
    <property type="entry name" value="Skp1 dimerisation domain-like"/>
    <property type="match status" value="1"/>
</dbReference>
<dbReference type="UniPathway" id="UPA00143"/>
<feature type="domain" description="SKP1 component dimerisation" evidence="3">
    <location>
        <begin position="67"/>
        <end position="104"/>
    </location>
</feature>
<comment type="pathway">
    <text evidence="1">Protein modification; protein ubiquitination.</text>
</comment>
<organism evidence="5">
    <name type="scientific">Caenorhabditis brenneri</name>
    <name type="common">Nematode worm</name>
    <dbReference type="NCBI Taxonomy" id="135651"/>
    <lineage>
        <taxon>Eukaryota</taxon>
        <taxon>Metazoa</taxon>
        <taxon>Ecdysozoa</taxon>
        <taxon>Nematoda</taxon>
        <taxon>Chromadorea</taxon>
        <taxon>Rhabditida</taxon>
        <taxon>Rhabditina</taxon>
        <taxon>Rhabditomorpha</taxon>
        <taxon>Rhabditoidea</taxon>
        <taxon>Rhabditidae</taxon>
        <taxon>Peloderinae</taxon>
        <taxon>Caenorhabditis</taxon>
    </lineage>
</organism>
<dbReference type="GO" id="GO:0016567">
    <property type="term" value="P:protein ubiquitination"/>
    <property type="evidence" value="ECO:0007669"/>
    <property type="project" value="UniProtKB-UniPathway"/>
</dbReference>
<proteinExistence type="inferred from homology"/>
<dbReference type="InParanoid" id="G0MNM8"/>
<feature type="region of interest" description="Disordered" evidence="2">
    <location>
        <begin position="81"/>
        <end position="123"/>
    </location>
</feature>
<evidence type="ECO:0000313" key="5">
    <source>
        <dbReference type="Proteomes" id="UP000008068"/>
    </source>
</evidence>
<dbReference type="PANTHER" id="PTHR11165">
    <property type="entry name" value="SKP1"/>
    <property type="match status" value="1"/>
</dbReference>
<dbReference type="InterPro" id="IPR016897">
    <property type="entry name" value="SKP1"/>
</dbReference>
<dbReference type="Pfam" id="PF01466">
    <property type="entry name" value="Skp1"/>
    <property type="match status" value="1"/>
</dbReference>